<dbReference type="InterPro" id="IPR050388">
    <property type="entry name" value="ABC_Ni/Peptide_Import"/>
</dbReference>
<dbReference type="InterPro" id="IPR003593">
    <property type="entry name" value="AAA+_ATPase"/>
</dbReference>
<evidence type="ECO:0000256" key="8">
    <source>
        <dbReference type="ARBA" id="ARBA00023136"/>
    </source>
</evidence>
<dbReference type="InterPro" id="IPR027417">
    <property type="entry name" value="P-loop_NTPase"/>
</dbReference>
<feature type="domain" description="ABC transporter" evidence="9">
    <location>
        <begin position="374"/>
        <end position="634"/>
    </location>
</feature>
<proteinExistence type="predicted"/>
<accession>A0A3N6P072</accession>
<name>A0A3N6P072_9EURY</name>
<feature type="domain" description="ABC transporter" evidence="9">
    <location>
        <begin position="21"/>
        <end position="271"/>
    </location>
</feature>
<comment type="subcellular location">
    <subcellularLocation>
        <location evidence="1">Cell membrane</location>
        <topology evidence="1">Peripheral membrane protein</topology>
    </subcellularLocation>
</comment>
<evidence type="ECO:0000256" key="5">
    <source>
        <dbReference type="ARBA" id="ARBA00022741"/>
    </source>
</evidence>
<dbReference type="Pfam" id="PF00005">
    <property type="entry name" value="ABC_tran"/>
    <property type="match status" value="2"/>
</dbReference>
<evidence type="ECO:0000256" key="1">
    <source>
        <dbReference type="ARBA" id="ARBA00004202"/>
    </source>
</evidence>
<organism evidence="10 11">
    <name type="scientific">Natrarchaeobius halalkaliphilus</name>
    <dbReference type="NCBI Taxonomy" id="1679091"/>
    <lineage>
        <taxon>Archaea</taxon>
        <taxon>Methanobacteriati</taxon>
        <taxon>Methanobacteriota</taxon>
        <taxon>Stenosarchaea group</taxon>
        <taxon>Halobacteria</taxon>
        <taxon>Halobacteriales</taxon>
        <taxon>Natrialbaceae</taxon>
        <taxon>Natrarchaeobius</taxon>
    </lineage>
</organism>
<keyword evidence="5" id="KW-0547">Nucleotide-binding</keyword>
<keyword evidence="8" id="KW-0472">Membrane</keyword>
<dbReference type="EMBL" id="REFY01000005">
    <property type="protein sequence ID" value="RQG87798.1"/>
    <property type="molecule type" value="Genomic_DNA"/>
</dbReference>
<dbReference type="Proteomes" id="UP000273828">
    <property type="component" value="Unassembled WGS sequence"/>
</dbReference>
<dbReference type="OrthoDB" id="18209at2157"/>
<dbReference type="SUPFAM" id="SSF52540">
    <property type="entry name" value="P-loop containing nucleoside triphosphate hydrolases"/>
    <property type="match status" value="2"/>
</dbReference>
<evidence type="ECO:0000256" key="3">
    <source>
        <dbReference type="ARBA" id="ARBA00022475"/>
    </source>
</evidence>
<comment type="caution">
    <text evidence="10">The sequence shown here is derived from an EMBL/GenBank/DDBJ whole genome shotgun (WGS) entry which is preliminary data.</text>
</comment>
<evidence type="ECO:0000313" key="11">
    <source>
        <dbReference type="Proteomes" id="UP000273828"/>
    </source>
</evidence>
<evidence type="ECO:0000256" key="4">
    <source>
        <dbReference type="ARBA" id="ARBA00022519"/>
    </source>
</evidence>
<protein>
    <submittedName>
        <fullName evidence="10">ABC transporter ATP-binding protein</fullName>
    </submittedName>
</protein>
<dbReference type="GO" id="GO:0016887">
    <property type="term" value="F:ATP hydrolysis activity"/>
    <property type="evidence" value="ECO:0007669"/>
    <property type="project" value="InterPro"/>
</dbReference>
<dbReference type="PROSITE" id="PS00211">
    <property type="entry name" value="ABC_TRANSPORTER_1"/>
    <property type="match status" value="2"/>
</dbReference>
<keyword evidence="7" id="KW-1278">Translocase</keyword>
<dbReference type="SMART" id="SM00382">
    <property type="entry name" value="AAA"/>
    <property type="match status" value="2"/>
</dbReference>
<keyword evidence="11" id="KW-1185">Reference proteome</keyword>
<evidence type="ECO:0000313" key="10">
    <source>
        <dbReference type="EMBL" id="RQG87798.1"/>
    </source>
</evidence>
<dbReference type="CDD" id="cd03257">
    <property type="entry name" value="ABC_NikE_OppD_transporters"/>
    <property type="match status" value="2"/>
</dbReference>
<evidence type="ECO:0000256" key="7">
    <source>
        <dbReference type="ARBA" id="ARBA00022967"/>
    </source>
</evidence>
<dbReference type="RefSeq" id="WP_124178998.1">
    <property type="nucleotide sequence ID" value="NZ_REFY01000005.1"/>
</dbReference>
<dbReference type="GO" id="GO:0005886">
    <property type="term" value="C:plasma membrane"/>
    <property type="evidence" value="ECO:0007669"/>
    <property type="project" value="UniProtKB-SubCell"/>
</dbReference>
<evidence type="ECO:0000256" key="6">
    <source>
        <dbReference type="ARBA" id="ARBA00022840"/>
    </source>
</evidence>
<gene>
    <name evidence="10" type="ORF">EA462_13070</name>
</gene>
<dbReference type="InterPro" id="IPR003439">
    <property type="entry name" value="ABC_transporter-like_ATP-bd"/>
</dbReference>
<keyword evidence="6 10" id="KW-0067">ATP-binding</keyword>
<dbReference type="InterPro" id="IPR017871">
    <property type="entry name" value="ABC_transporter-like_CS"/>
</dbReference>
<dbReference type="PANTHER" id="PTHR43297:SF14">
    <property type="entry name" value="ATPASE AAA-TYPE CORE DOMAIN-CONTAINING PROTEIN"/>
    <property type="match status" value="1"/>
</dbReference>
<dbReference type="Gene3D" id="3.40.50.300">
    <property type="entry name" value="P-loop containing nucleotide triphosphate hydrolases"/>
    <property type="match status" value="2"/>
</dbReference>
<dbReference type="PANTHER" id="PTHR43297">
    <property type="entry name" value="OLIGOPEPTIDE TRANSPORT ATP-BINDING PROTEIN APPD"/>
    <property type="match status" value="1"/>
</dbReference>
<evidence type="ECO:0000259" key="9">
    <source>
        <dbReference type="PROSITE" id="PS50893"/>
    </source>
</evidence>
<dbReference type="InterPro" id="IPR013563">
    <property type="entry name" value="Oligopep_ABC_C"/>
</dbReference>
<dbReference type="Pfam" id="PF08352">
    <property type="entry name" value="oligo_HPY"/>
    <property type="match status" value="2"/>
</dbReference>
<reference evidence="10 11" key="1">
    <citation type="submission" date="2018-10" db="EMBL/GenBank/DDBJ databases">
        <title>Natrarchaeobius chitinivorans gen. nov., sp. nov., and Natrarchaeobius haloalkaliphilus sp. nov., alkaliphilic, chitin-utilizing haloarchaea from hypersaline alkaline lakes.</title>
        <authorList>
            <person name="Sorokin D.Y."/>
            <person name="Elcheninov A.G."/>
            <person name="Kostrikina N.A."/>
            <person name="Bale N.J."/>
            <person name="Sinninghe Damste J.S."/>
            <person name="Khijniak T.V."/>
            <person name="Kublanov I.V."/>
            <person name="Toshchakov S.V."/>
        </authorList>
    </citation>
    <scope>NUCLEOTIDE SEQUENCE [LARGE SCALE GENOMIC DNA]</scope>
    <source>
        <strain evidence="10 11">AArcht-Sl</strain>
    </source>
</reference>
<keyword evidence="2" id="KW-0813">Transport</keyword>
<dbReference type="NCBIfam" id="TIGR01727">
    <property type="entry name" value="oligo_HPY"/>
    <property type="match status" value="2"/>
</dbReference>
<dbReference type="GO" id="GO:0015833">
    <property type="term" value="P:peptide transport"/>
    <property type="evidence" value="ECO:0007669"/>
    <property type="project" value="InterPro"/>
</dbReference>
<sequence>MSQPAIDHTDQSLDEDVIMSVRDATVSFDMSRGESRVLDNVSMDLQRNEILGVVGESGSGKSMFASALLDAIVEPGELRGDVIYNPENGTPFDVTDLSEEELREFRWEYVSMVFQGAMTSFNPVRTIKTHFVETLVAHDAHVEEGLERARDLLVDLHLDPDRILESYPHELSGGMSQRALIALSLVLEPEVLVMDEPTAALDLLMQQSIISLLKDIQQKYDLTIVFITHDLPLIAGMTDRLAVLYAFEFIEVGPSMDILTGSVHPYTRALLKSAPNLKMPLDEMQPIEGNAPDPVNVPAGCSYHPRCSLSTDLCEAEDPEFYDAGGEQEVSCHHWEDAADAVPLDLTKAAEASTDFASGKQSGETILSMDDVEVHFEDGGSGILGKFFDPPQTVRAVDGISIDISDNDVFVLIGESGCGKSTLGKTSVGIQEPTGGTVEFKGQDIWMARKRLGDIDIPWGDIRRSLQIIHQDPASSLNPNRRVESLLADPFKRWHRDKSEEARRNIILTLLEQVGMSPPEDYIDRYPHQLSGGEKQRVALIRAFTMNPELIFADEPVSALDVSLRVEMMNLMISLQDMFDTSFLFVSHSLANARYITGRTGGRIGVMYLGELIEVGPPEKVIHDPQHPYTQALRWATPELTMSLDNDDAPMRTIDVPDATNPPSGCRYHTRCQYAREICTSEKPSMMCDDETGERNAACFRVDEEHEYWDSEPVEGVELEE</sequence>
<dbReference type="GO" id="GO:0005524">
    <property type="term" value="F:ATP binding"/>
    <property type="evidence" value="ECO:0007669"/>
    <property type="project" value="UniProtKB-KW"/>
</dbReference>
<keyword evidence="3" id="KW-1003">Cell membrane</keyword>
<evidence type="ECO:0000256" key="2">
    <source>
        <dbReference type="ARBA" id="ARBA00022448"/>
    </source>
</evidence>
<dbReference type="NCBIfam" id="NF008453">
    <property type="entry name" value="PRK11308.1"/>
    <property type="match status" value="2"/>
</dbReference>
<dbReference type="PROSITE" id="PS50893">
    <property type="entry name" value="ABC_TRANSPORTER_2"/>
    <property type="match status" value="2"/>
</dbReference>
<dbReference type="AlphaFoldDB" id="A0A3N6P072"/>
<keyword evidence="4" id="KW-0997">Cell inner membrane</keyword>